<evidence type="ECO:0000313" key="1">
    <source>
        <dbReference type="Proteomes" id="UP000887565"/>
    </source>
</evidence>
<dbReference type="Proteomes" id="UP000887565">
    <property type="component" value="Unplaced"/>
</dbReference>
<evidence type="ECO:0000313" key="2">
    <source>
        <dbReference type="WBParaSite" id="nRc.2.0.1.t40083-RA"/>
    </source>
</evidence>
<dbReference type="AlphaFoldDB" id="A0A915KQW0"/>
<organism evidence="1 2">
    <name type="scientific">Romanomermis culicivorax</name>
    <name type="common">Nematode worm</name>
    <dbReference type="NCBI Taxonomy" id="13658"/>
    <lineage>
        <taxon>Eukaryota</taxon>
        <taxon>Metazoa</taxon>
        <taxon>Ecdysozoa</taxon>
        <taxon>Nematoda</taxon>
        <taxon>Enoplea</taxon>
        <taxon>Dorylaimia</taxon>
        <taxon>Mermithida</taxon>
        <taxon>Mermithoidea</taxon>
        <taxon>Mermithidae</taxon>
        <taxon>Romanomermis</taxon>
    </lineage>
</organism>
<accession>A0A915KQW0</accession>
<protein>
    <submittedName>
        <fullName evidence="2">Uncharacterized protein</fullName>
    </submittedName>
</protein>
<name>A0A915KQW0_ROMCU</name>
<sequence length="126" mass="14095">MLMTTLVINRQTVLKSKALKTLSCILECKSTTLLSTVVEEDEAIKMPLTNMSYISAYNFTIILYHLSLHNIHMLYIFTATDGCEFYTLKLQVMKDITTHPSVGLSSTGDPHVQCSRGGMRYVGQLA</sequence>
<reference evidence="2" key="1">
    <citation type="submission" date="2022-11" db="UniProtKB">
        <authorList>
            <consortium name="WormBaseParasite"/>
        </authorList>
    </citation>
    <scope>IDENTIFICATION</scope>
</reference>
<keyword evidence="1" id="KW-1185">Reference proteome</keyword>
<dbReference type="WBParaSite" id="nRc.2.0.1.t40083-RA">
    <property type="protein sequence ID" value="nRc.2.0.1.t40083-RA"/>
    <property type="gene ID" value="nRc.2.0.1.g40083"/>
</dbReference>
<proteinExistence type="predicted"/>